<feature type="compositionally biased region" description="Pro residues" evidence="1">
    <location>
        <begin position="129"/>
        <end position="142"/>
    </location>
</feature>
<evidence type="ECO:0000313" key="2">
    <source>
        <dbReference type="EMBL" id="ABA94252.1"/>
    </source>
</evidence>
<evidence type="ECO:0000256" key="1">
    <source>
        <dbReference type="SAM" id="MobiDB-lite"/>
    </source>
</evidence>
<feature type="compositionally biased region" description="Basic and acidic residues" evidence="1">
    <location>
        <begin position="91"/>
        <end position="100"/>
    </location>
</feature>
<feature type="compositionally biased region" description="Gly residues" evidence="1">
    <location>
        <begin position="50"/>
        <end position="66"/>
    </location>
</feature>
<organism evidence="2">
    <name type="scientific">Oryza sativa subsp. japonica</name>
    <name type="common">Rice</name>
    <dbReference type="NCBI Taxonomy" id="39947"/>
    <lineage>
        <taxon>Eukaryota</taxon>
        <taxon>Viridiplantae</taxon>
        <taxon>Streptophyta</taxon>
        <taxon>Embryophyta</taxon>
        <taxon>Tracheophyta</taxon>
        <taxon>Spermatophyta</taxon>
        <taxon>Magnoliopsida</taxon>
        <taxon>Liliopsida</taxon>
        <taxon>Poales</taxon>
        <taxon>Poaceae</taxon>
        <taxon>BOP clade</taxon>
        <taxon>Oryzoideae</taxon>
        <taxon>Oryzeae</taxon>
        <taxon>Oryzinae</taxon>
        <taxon>Oryza</taxon>
        <taxon>Oryza sativa</taxon>
    </lineage>
</organism>
<dbReference type="EMBL" id="DP000010">
    <property type="protein sequence ID" value="ABA94252.1"/>
    <property type="molecule type" value="Genomic_DNA"/>
</dbReference>
<feature type="compositionally biased region" description="Basic and acidic residues" evidence="1">
    <location>
        <begin position="151"/>
        <end position="162"/>
    </location>
</feature>
<feature type="compositionally biased region" description="Gly residues" evidence="1">
    <location>
        <begin position="101"/>
        <end position="112"/>
    </location>
</feature>
<reference evidence="2" key="1">
    <citation type="journal article" date="2005" name="BMC Biol.">
        <title>The sequence of rice chromosomes 11 and 12, rich in disease resistance genes and recent gene duplications.</title>
        <authorList>
            <consortium name="The rice chromosomes 11 and 12 sequencing consortia"/>
        </authorList>
    </citation>
    <scope>NUCLEOTIDE SEQUENCE [LARGE SCALE GENOMIC DNA]</scope>
</reference>
<reference evidence="2" key="2">
    <citation type="submission" date="2005-04" db="EMBL/GenBank/DDBJ databases">
        <authorList>
            <person name="Buell C.R."/>
            <person name="Wing R.A."/>
            <person name="McCombie W.A."/>
            <person name="Ouyang S."/>
        </authorList>
    </citation>
    <scope>NUCLEOTIDE SEQUENCE</scope>
</reference>
<gene>
    <name evidence="2" type="ordered locus">LOC_Os11g35110</name>
</gene>
<name>Q2R2P5_ORYSJ</name>
<dbReference type="AlphaFoldDB" id="Q2R2P5"/>
<protein>
    <submittedName>
        <fullName evidence="2">Transposon protein, putative, unclassified</fullName>
    </submittedName>
</protein>
<proteinExistence type="predicted"/>
<sequence>MWGPHVILSPSLLPPPSLPSLFLSPSLGRSGDGDGGMRARATARHAGEDQSGGGGGQEAGDPGGVVAGTTPTTAPPDEHGELGLGSGGRVVEAEERRDVGGDGAVMGGGVGGAQCRRARVRPPRRCDTPLPPSPLTEAPPPSEAIAGGGEGKGERRCHRDLAHPPPPSSGASSTPSSYSSTSAIACRSAAAVREGRRERQRSGRGEGDADDDDDMDMARWSWRGWWTLQRPPPNRTSYSKGENKLLKAARVIPYHIHTPGIEVVVQAVIALACIIGDSHPSSLGEAMAVSQSPWFEAAVDAWHALPRIGALVEQLRPAYRRSRSEGAQLVGEVLGDVDRGPGGK</sequence>
<accession>Q2R2P5</accession>
<feature type="compositionally biased region" description="Low complexity" evidence="1">
    <location>
        <begin position="169"/>
        <end position="192"/>
    </location>
</feature>
<feature type="compositionally biased region" description="Basic and acidic residues" evidence="1">
    <location>
        <begin position="193"/>
        <end position="207"/>
    </location>
</feature>
<feature type="region of interest" description="Disordered" evidence="1">
    <location>
        <begin position="1"/>
        <end position="215"/>
    </location>
</feature>
<reference evidence="2" key="3">
    <citation type="submission" date="2006-01" db="EMBL/GenBank/DDBJ databases">
        <authorList>
            <person name="Buell R."/>
        </authorList>
    </citation>
    <scope>NUCLEOTIDE SEQUENCE</scope>
</reference>